<dbReference type="GeneID" id="83459257"/>
<dbReference type="EMBL" id="AP025635">
    <property type="protein sequence ID" value="BDG69670.1"/>
    <property type="molecule type" value="Genomic_DNA"/>
</dbReference>
<protein>
    <submittedName>
        <fullName evidence="1">Uncharacterized protein</fullName>
    </submittedName>
</protein>
<name>A0ABM7XWW2_9ENTE</name>
<dbReference type="RefSeq" id="WP_244352038.1">
    <property type="nucleotide sequence ID" value="NZ_AP025635.1"/>
</dbReference>
<reference evidence="1 2" key="1">
    <citation type="submission" date="2022-03" db="EMBL/GenBank/DDBJ databases">
        <title>Complete genome sequence of Enterococcus innesii DB-1.</title>
        <authorList>
            <person name="Fukuda D."/>
            <person name="Nolasco-Hipolito C."/>
        </authorList>
    </citation>
    <scope>NUCLEOTIDE SEQUENCE [LARGE SCALE GENOMIC DNA]</scope>
    <source>
        <strain evidence="1 2">DB-1</strain>
    </source>
</reference>
<proteinExistence type="predicted"/>
<sequence length="205" mass="24622">MKRFTDREYNQMIKFFKLHLSQNTDNKSLIKILNYSISLEYRSLSLENLGLIHDVEEIFHRNIDKFSEEAQENFFHEYGHLYEALLRYFKFESIHIIDHDTEHVFFRKFYSSYNIGYICKRKSKKNEEYSSYSLFSKRFATVDDLKMIALGGFKQDFIRQSKSAKRILTAFGIEEDSKIIDKSDASYIVDEPQIGKTKYLFFNRR</sequence>
<gene>
    <name evidence="1" type="ORF">ENLAB_32340</name>
</gene>
<organism evidence="1 2">
    <name type="scientific">Enterococcus innesii</name>
    <dbReference type="NCBI Taxonomy" id="2839759"/>
    <lineage>
        <taxon>Bacteria</taxon>
        <taxon>Bacillati</taxon>
        <taxon>Bacillota</taxon>
        <taxon>Bacilli</taxon>
        <taxon>Lactobacillales</taxon>
        <taxon>Enterococcaceae</taxon>
        <taxon>Enterococcus</taxon>
    </lineage>
</organism>
<evidence type="ECO:0000313" key="2">
    <source>
        <dbReference type="Proteomes" id="UP000831692"/>
    </source>
</evidence>
<evidence type="ECO:0000313" key="1">
    <source>
        <dbReference type="EMBL" id="BDG69670.1"/>
    </source>
</evidence>
<accession>A0ABM7XWW2</accession>
<keyword evidence="2" id="KW-1185">Reference proteome</keyword>
<dbReference type="Proteomes" id="UP000831692">
    <property type="component" value="Chromosome"/>
</dbReference>